<evidence type="ECO:0000256" key="7">
    <source>
        <dbReference type="ARBA" id="ARBA00023170"/>
    </source>
</evidence>
<dbReference type="GeneID" id="136804276"/>
<protein>
    <recommendedName>
        <fullName evidence="2">receptor protein-tyrosine kinase</fullName>
        <ecNumber evidence="2">2.7.10.1</ecNumber>
    </recommendedName>
</protein>
<feature type="signal peptide" evidence="13">
    <location>
        <begin position="1"/>
        <end position="28"/>
    </location>
</feature>
<dbReference type="Pfam" id="PF13927">
    <property type="entry name" value="Ig_3"/>
    <property type="match status" value="1"/>
</dbReference>
<dbReference type="GO" id="GO:0007169">
    <property type="term" value="P:cell surface receptor protein tyrosine kinase signaling pathway"/>
    <property type="evidence" value="ECO:0007669"/>
    <property type="project" value="TreeGrafter"/>
</dbReference>
<dbReference type="GO" id="GO:0005886">
    <property type="term" value="C:plasma membrane"/>
    <property type="evidence" value="ECO:0007669"/>
    <property type="project" value="TreeGrafter"/>
</dbReference>
<feature type="region of interest" description="Disordered" evidence="11">
    <location>
        <begin position="1413"/>
        <end position="1545"/>
    </location>
</feature>
<dbReference type="InterPro" id="IPR013098">
    <property type="entry name" value="Ig_I-set"/>
</dbReference>
<feature type="domain" description="Ig-like" evidence="15">
    <location>
        <begin position="864"/>
        <end position="950"/>
    </location>
</feature>
<dbReference type="EC" id="2.7.10.1" evidence="2"/>
<feature type="domain" description="Ig-like" evidence="15">
    <location>
        <begin position="752"/>
        <end position="859"/>
    </location>
</feature>
<dbReference type="InterPro" id="IPR000719">
    <property type="entry name" value="Prot_kinase_dom"/>
</dbReference>
<dbReference type="GO" id="GO:0004714">
    <property type="term" value="F:transmembrane receptor protein tyrosine kinase activity"/>
    <property type="evidence" value="ECO:0007669"/>
    <property type="project" value="UniProtKB-EC"/>
</dbReference>
<dbReference type="SMART" id="SM00219">
    <property type="entry name" value="TyrKc"/>
    <property type="match status" value="1"/>
</dbReference>
<keyword evidence="13" id="KW-0732">Signal</keyword>
<dbReference type="PROSITE" id="PS00109">
    <property type="entry name" value="PROTEIN_KINASE_TYR"/>
    <property type="match status" value="1"/>
</dbReference>
<dbReference type="PRINTS" id="PR00109">
    <property type="entry name" value="TYRKINASE"/>
</dbReference>
<feature type="transmembrane region" description="Helical" evidence="12">
    <location>
        <begin position="971"/>
        <end position="993"/>
    </location>
</feature>
<feature type="domain" description="Ig-like" evidence="15">
    <location>
        <begin position="133"/>
        <end position="228"/>
    </location>
</feature>
<feature type="compositionally biased region" description="Basic and acidic residues" evidence="11">
    <location>
        <begin position="1439"/>
        <end position="1489"/>
    </location>
</feature>
<feature type="compositionally biased region" description="Basic and acidic residues" evidence="11">
    <location>
        <begin position="1514"/>
        <end position="1534"/>
    </location>
</feature>
<dbReference type="FunFam" id="1.10.510.10:FF:000462">
    <property type="entry name" value="Receptor tyrosine kinase"/>
    <property type="match status" value="1"/>
</dbReference>
<dbReference type="PROSITE" id="PS50835">
    <property type="entry name" value="IG_LIKE"/>
    <property type="match status" value="7"/>
</dbReference>
<evidence type="ECO:0000256" key="13">
    <source>
        <dbReference type="SAM" id="SignalP"/>
    </source>
</evidence>
<feature type="compositionally biased region" description="Polar residues" evidence="11">
    <location>
        <begin position="1492"/>
        <end position="1502"/>
    </location>
</feature>
<organism evidence="16 17">
    <name type="scientific">Clytia hemisphaerica</name>
    <dbReference type="NCBI Taxonomy" id="252671"/>
    <lineage>
        <taxon>Eukaryota</taxon>
        <taxon>Metazoa</taxon>
        <taxon>Cnidaria</taxon>
        <taxon>Hydrozoa</taxon>
        <taxon>Hydroidolina</taxon>
        <taxon>Leptothecata</taxon>
        <taxon>Obeliida</taxon>
        <taxon>Clytiidae</taxon>
        <taxon>Clytia</taxon>
    </lineage>
</organism>
<dbReference type="InterPro" id="IPR003598">
    <property type="entry name" value="Ig_sub2"/>
</dbReference>
<feature type="domain" description="Protein kinase" evidence="14">
    <location>
        <begin position="1043"/>
        <end position="1372"/>
    </location>
</feature>
<reference evidence="16" key="1">
    <citation type="submission" date="2021-01" db="UniProtKB">
        <authorList>
            <consortium name="EnsemblMetazoa"/>
        </authorList>
    </citation>
    <scope>IDENTIFICATION</scope>
</reference>
<keyword evidence="3 12" id="KW-0812">Transmembrane</keyword>
<dbReference type="Gene3D" id="2.60.40.10">
    <property type="entry name" value="Immunoglobulins"/>
    <property type="match status" value="7"/>
</dbReference>
<dbReference type="InterPro" id="IPR036179">
    <property type="entry name" value="Ig-like_dom_sf"/>
</dbReference>
<name>A0A7M5X713_9CNID</name>
<feature type="domain" description="Ig-like" evidence="15">
    <location>
        <begin position="252"/>
        <end position="325"/>
    </location>
</feature>
<keyword evidence="5 12" id="KW-0472">Membrane</keyword>
<dbReference type="PANTHER" id="PTHR24416">
    <property type="entry name" value="TYROSINE-PROTEIN KINASE RECEPTOR"/>
    <property type="match status" value="1"/>
</dbReference>
<dbReference type="GO" id="GO:0043235">
    <property type="term" value="C:receptor complex"/>
    <property type="evidence" value="ECO:0007669"/>
    <property type="project" value="TreeGrafter"/>
</dbReference>
<dbReference type="SMART" id="SM00408">
    <property type="entry name" value="IGc2"/>
    <property type="match status" value="6"/>
</dbReference>
<dbReference type="PROSITE" id="PS50011">
    <property type="entry name" value="PROTEIN_KINASE_DOM"/>
    <property type="match status" value="1"/>
</dbReference>
<evidence type="ECO:0000259" key="15">
    <source>
        <dbReference type="PROSITE" id="PS50835"/>
    </source>
</evidence>
<dbReference type="Gene3D" id="3.30.200.20">
    <property type="entry name" value="Phosphorylase Kinase, domain 1"/>
    <property type="match status" value="1"/>
</dbReference>
<evidence type="ECO:0000256" key="2">
    <source>
        <dbReference type="ARBA" id="ARBA00011902"/>
    </source>
</evidence>
<evidence type="ECO:0000256" key="3">
    <source>
        <dbReference type="ARBA" id="ARBA00022692"/>
    </source>
</evidence>
<evidence type="ECO:0000313" key="16">
    <source>
        <dbReference type="EnsemblMetazoa" id="CLYHEMP018862.1"/>
    </source>
</evidence>
<evidence type="ECO:0000256" key="9">
    <source>
        <dbReference type="ARBA" id="ARBA00023319"/>
    </source>
</evidence>
<feature type="domain" description="Ig-like" evidence="15">
    <location>
        <begin position="336"/>
        <end position="437"/>
    </location>
</feature>
<dbReference type="Pfam" id="PF00047">
    <property type="entry name" value="ig"/>
    <property type="match status" value="2"/>
</dbReference>
<evidence type="ECO:0000256" key="4">
    <source>
        <dbReference type="ARBA" id="ARBA00022989"/>
    </source>
</evidence>
<dbReference type="InterPro" id="IPR008266">
    <property type="entry name" value="Tyr_kinase_AS"/>
</dbReference>
<sequence>MKDPKFIINMRTFCGLLLIAVFNSITEGLEFKTTNLELYRPVVVGETVEIDCATNEKNAKLQLLLKRSDSDSPTVLKPDGQSLFQNDETFRVLISDKKSTGDYICDASFNGEDVQKSLNVYIAGKISGDIPQPTLVVVPDNEVDEGSKLQITCQTKGTFAKLFWEKEGKSLPTSLVTVKDPYFKDGTVISESVLAIDDVKIKDIGLYVCKSISRFDSTKVAEANAIINVNGRALEWKVDNAKLLNAVQTRLGSSAIISCAMSHPAKAITFYRKNTDDKLSKLVIDGSKYQLLNLQELVIYNVQNSDDAVYVCRPENDVLQDKEIKLFINQFAQDAPFAKVEPTYLDLDFNAADNVTCTTYGNNVAGEWLRTKQVNGQTELEKVPTEKIQGRFQLTPQGLYQREWTLMFKDVTEADAGSYICKVTADTKPTFREVDVAVKPAQAPQIRKFPAQVTKENVRTSLNCRSNGAPKPKIQFFKDGVEITSGSNGYVIDGRKLHIEKPKFPEHDGVYTCSVTNMFGKATKKSSLTVTVAPIIEKKQSIVVVGSEDKLKIACNITRSNPVPNITWQYQPWSCQESKGYNCDPISTRWQTADPAKLDIKPRTPNTMYSVFKVPTSNVKRFFVRCTAKHKYGQDTHQVIGIIDKRNAENLLRSSPSFETNEREPFKLECTGGAGLFLNLTWKKDDKEIQLTDRMTLRKTGSILENQQIVLSVGNSTPADSGFYKCIGVPARPEDGLVIVGTQVVINKIYAPRLTSLKQAEVRNDENAIITCYVDSHPTAAVTWFKEGKQLVVETIDSIDECSNRDEGKYFELVDNSKNTKPKRHRLVICKSQWKINNGTYSCEAKNNLGMARQQTTVLVFAPPKIVYAQFDEYPSPEKSYSRNCTTEGNPLPIVWWEKEINGNFVLFSSNYTTGVSFLNITKFEGKHYGTYRCVASNVIDEVVDTMTLKKPVLVLGGYGSNNGIAQTASLVAALVVAVLIIIILVVLAVILYKRKRLYGGFYILSIPPSPDYFKKLDPTRPLSDQTNKLPYFPEWEYPRNKIKLKNCVGAGAFGEVYIADAIGICAFDPRYKIGAKHKPLLYKKRFSFTKSKLARQDSVASTRSSRSTKSLLSKSGDRNAVVAVKKLKENASTVEYKDLIAELKILIHIGQNKHIVNLLGACTKGIEMDSMVILEFCPHGNLLSFVKSRRQIFKPVWSKQHLGMEKEFTLFDLCVAGYQVAKGLEFLADRKCVHRDVAARNVLVGENYVMKIADFGLARDVYEDERYVKVSGGLLPIKWMALESIVDRVFTHASDVWSFGVLMWEVMTLGGGPYPGIAARELPEFLSSGGRMEQPPRCPNEVFQLMLETWNELPDHRPTFNDIVMRLASVVEAHCNPQDIPHYLDKEHVSGNNSDYLRPVDSDVGSYKINSSSSYASSLGRNDDVFRRHDSSTQSERYVPDNRFNDNEVSERLLGDFSNKDVNDGASDKSIEAKPKMDEMVSEKDYKKVNGKQNGYENDTGSLKKKNKKNKQKSKETKLEMEENEKDINEKDGLLNGGDRTPSEVEEFSSFIDGEYEKMDNNEGYING</sequence>
<keyword evidence="8" id="KW-0325">Glycoprotein</keyword>
<dbReference type="SUPFAM" id="SSF56112">
    <property type="entry name" value="Protein kinase-like (PK-like)"/>
    <property type="match status" value="1"/>
</dbReference>
<keyword evidence="4 12" id="KW-1133">Transmembrane helix</keyword>
<evidence type="ECO:0000256" key="11">
    <source>
        <dbReference type="SAM" id="MobiDB-lite"/>
    </source>
</evidence>
<evidence type="ECO:0000313" key="17">
    <source>
        <dbReference type="Proteomes" id="UP000594262"/>
    </source>
</evidence>
<dbReference type="Gene3D" id="1.10.510.10">
    <property type="entry name" value="Transferase(Phosphotransferase) domain 1"/>
    <property type="match status" value="1"/>
</dbReference>
<dbReference type="Pfam" id="PF07679">
    <property type="entry name" value="I-set"/>
    <property type="match status" value="1"/>
</dbReference>
<dbReference type="InterPro" id="IPR050122">
    <property type="entry name" value="RTK"/>
</dbReference>
<evidence type="ECO:0000256" key="5">
    <source>
        <dbReference type="ARBA" id="ARBA00023136"/>
    </source>
</evidence>
<dbReference type="EnsemblMetazoa" id="CLYHEMT018862.1">
    <property type="protein sequence ID" value="CLYHEMP018862.1"/>
    <property type="gene ID" value="CLYHEMG018862"/>
</dbReference>
<evidence type="ECO:0000256" key="10">
    <source>
        <dbReference type="ARBA" id="ARBA00051243"/>
    </source>
</evidence>
<keyword evidence="17" id="KW-1185">Reference proteome</keyword>
<dbReference type="PANTHER" id="PTHR24416:SF600">
    <property type="entry name" value="PDGF- AND VEGF-RECEPTOR RELATED, ISOFORM J"/>
    <property type="match status" value="1"/>
</dbReference>
<dbReference type="SMART" id="SM00409">
    <property type="entry name" value="IG"/>
    <property type="match status" value="8"/>
</dbReference>
<dbReference type="InterPro" id="IPR003599">
    <property type="entry name" value="Ig_sub"/>
</dbReference>
<feature type="region of interest" description="Disordered" evidence="11">
    <location>
        <begin position="1550"/>
        <end position="1569"/>
    </location>
</feature>
<comment type="subcellular location">
    <subcellularLocation>
        <location evidence="1">Membrane</location>
        <topology evidence="1">Single-pass membrane protein</topology>
    </subcellularLocation>
</comment>
<dbReference type="InterPro" id="IPR020635">
    <property type="entry name" value="Tyr_kinase_cat_dom"/>
</dbReference>
<feature type="domain" description="Ig-like" evidence="15">
    <location>
        <begin position="444"/>
        <end position="531"/>
    </location>
</feature>
<dbReference type="GO" id="GO:0005524">
    <property type="term" value="F:ATP binding"/>
    <property type="evidence" value="ECO:0007669"/>
    <property type="project" value="InterPro"/>
</dbReference>
<comment type="catalytic activity">
    <reaction evidence="10">
        <text>L-tyrosyl-[protein] + ATP = O-phospho-L-tyrosyl-[protein] + ADP + H(+)</text>
        <dbReference type="Rhea" id="RHEA:10596"/>
        <dbReference type="Rhea" id="RHEA-COMP:10136"/>
        <dbReference type="Rhea" id="RHEA-COMP:20101"/>
        <dbReference type="ChEBI" id="CHEBI:15378"/>
        <dbReference type="ChEBI" id="CHEBI:30616"/>
        <dbReference type="ChEBI" id="CHEBI:46858"/>
        <dbReference type="ChEBI" id="CHEBI:61978"/>
        <dbReference type="ChEBI" id="CHEBI:456216"/>
        <dbReference type="EC" id="2.7.10.1"/>
    </reaction>
</comment>
<evidence type="ECO:0000256" key="8">
    <source>
        <dbReference type="ARBA" id="ARBA00023180"/>
    </source>
</evidence>
<accession>A0A7M5X713</accession>
<dbReference type="InterPro" id="IPR001245">
    <property type="entry name" value="Ser-Thr/Tyr_kinase_cat_dom"/>
</dbReference>
<dbReference type="InterPro" id="IPR011009">
    <property type="entry name" value="Kinase-like_dom_sf"/>
</dbReference>
<keyword evidence="7" id="KW-0675">Receptor</keyword>
<evidence type="ECO:0000256" key="1">
    <source>
        <dbReference type="ARBA" id="ARBA00004167"/>
    </source>
</evidence>
<feature type="compositionally biased region" description="Basic and acidic residues" evidence="11">
    <location>
        <begin position="1422"/>
        <end position="1432"/>
    </location>
</feature>
<dbReference type="RefSeq" id="XP_066917084.1">
    <property type="nucleotide sequence ID" value="XM_067060983.1"/>
</dbReference>
<feature type="domain" description="Ig-like" evidence="15">
    <location>
        <begin position="649"/>
        <end position="726"/>
    </location>
</feature>
<dbReference type="Pfam" id="PF07714">
    <property type="entry name" value="PK_Tyr_Ser-Thr"/>
    <property type="match status" value="1"/>
</dbReference>
<feature type="compositionally biased region" description="Basic residues" evidence="11">
    <location>
        <begin position="1504"/>
        <end position="1513"/>
    </location>
</feature>
<dbReference type="OrthoDB" id="5979328at2759"/>
<proteinExistence type="predicted"/>
<dbReference type="SUPFAM" id="SSF48726">
    <property type="entry name" value="Immunoglobulin"/>
    <property type="match status" value="7"/>
</dbReference>
<dbReference type="CDD" id="cd00096">
    <property type="entry name" value="Ig"/>
    <property type="match status" value="1"/>
</dbReference>
<dbReference type="InterPro" id="IPR007110">
    <property type="entry name" value="Ig-like_dom"/>
</dbReference>
<keyword evidence="6" id="KW-1015">Disulfide bond</keyword>
<dbReference type="Proteomes" id="UP000594262">
    <property type="component" value="Unplaced"/>
</dbReference>
<dbReference type="InterPro" id="IPR013783">
    <property type="entry name" value="Ig-like_fold"/>
</dbReference>
<feature type="chain" id="PRO_5029721745" description="receptor protein-tyrosine kinase" evidence="13">
    <location>
        <begin position="29"/>
        <end position="1569"/>
    </location>
</feature>
<evidence type="ECO:0000256" key="6">
    <source>
        <dbReference type="ARBA" id="ARBA00023157"/>
    </source>
</evidence>
<evidence type="ECO:0000259" key="14">
    <source>
        <dbReference type="PROSITE" id="PS50011"/>
    </source>
</evidence>
<keyword evidence="9" id="KW-0393">Immunoglobulin domain</keyword>
<evidence type="ECO:0000256" key="12">
    <source>
        <dbReference type="SAM" id="Phobius"/>
    </source>
</evidence>
<dbReference type="InterPro" id="IPR013151">
    <property type="entry name" value="Immunoglobulin_dom"/>
</dbReference>